<reference evidence="5 6" key="1">
    <citation type="submission" date="2017-09" db="EMBL/GenBank/DDBJ databases">
        <authorList>
            <person name="Ehlers B."/>
            <person name="Leendertz F.H."/>
        </authorList>
    </citation>
    <scope>NUCLEOTIDE SEQUENCE [LARGE SCALE GENOMIC DNA]</scope>
    <source>
        <strain evidence="5 6">CGMCC 1.10978</strain>
    </source>
</reference>
<dbReference type="InterPro" id="IPR009057">
    <property type="entry name" value="Homeodomain-like_sf"/>
</dbReference>
<protein>
    <submittedName>
        <fullName evidence="5">AraC-type DNA-binding protein</fullName>
    </submittedName>
</protein>
<evidence type="ECO:0000256" key="3">
    <source>
        <dbReference type="ARBA" id="ARBA00023163"/>
    </source>
</evidence>
<sequence>MPEAASSSSPVQAAAAAPCAAEPHTRIASHGLSARALERTLAYIHEHLCESFTLADLARAACISRFHFARMFRVSVGSSPMEYVLKTRMEAAKRMLVRGDQKIAATAAALGFFDQSHFTRTFRRFTGVSPRAFSRLHPHSGSEDPACRFGRASFHR</sequence>
<evidence type="ECO:0000259" key="4">
    <source>
        <dbReference type="PROSITE" id="PS01124"/>
    </source>
</evidence>
<dbReference type="InterPro" id="IPR018060">
    <property type="entry name" value="HTH_AraC"/>
</dbReference>
<dbReference type="Pfam" id="PF12833">
    <property type="entry name" value="HTH_18"/>
    <property type="match status" value="1"/>
</dbReference>
<keyword evidence="2 5" id="KW-0238">DNA-binding</keyword>
<dbReference type="Proteomes" id="UP000219374">
    <property type="component" value="Unassembled WGS sequence"/>
</dbReference>
<evidence type="ECO:0000313" key="5">
    <source>
        <dbReference type="EMBL" id="SOD52953.1"/>
    </source>
</evidence>
<dbReference type="GO" id="GO:0003700">
    <property type="term" value="F:DNA-binding transcription factor activity"/>
    <property type="evidence" value="ECO:0007669"/>
    <property type="project" value="InterPro"/>
</dbReference>
<keyword evidence="3" id="KW-0804">Transcription</keyword>
<dbReference type="PROSITE" id="PS00041">
    <property type="entry name" value="HTH_ARAC_FAMILY_1"/>
    <property type="match status" value="1"/>
</dbReference>
<dbReference type="SUPFAM" id="SSF46689">
    <property type="entry name" value="Homeodomain-like"/>
    <property type="match status" value="2"/>
</dbReference>
<dbReference type="PANTHER" id="PTHR46796">
    <property type="entry name" value="HTH-TYPE TRANSCRIPTIONAL ACTIVATOR RHAS-RELATED"/>
    <property type="match status" value="1"/>
</dbReference>
<dbReference type="InterPro" id="IPR050204">
    <property type="entry name" value="AraC_XylS_family_regulators"/>
</dbReference>
<evidence type="ECO:0000313" key="6">
    <source>
        <dbReference type="Proteomes" id="UP000219374"/>
    </source>
</evidence>
<proteinExistence type="predicted"/>
<dbReference type="Gene3D" id="1.10.10.60">
    <property type="entry name" value="Homeodomain-like"/>
    <property type="match status" value="2"/>
</dbReference>
<dbReference type="PANTHER" id="PTHR46796:SF6">
    <property type="entry name" value="ARAC SUBFAMILY"/>
    <property type="match status" value="1"/>
</dbReference>
<gene>
    <name evidence="5" type="ORF">SAMN06296416_102164</name>
</gene>
<name>A0A286D2S1_9GAMM</name>
<accession>A0A286D2S1</accession>
<keyword evidence="1" id="KW-0805">Transcription regulation</keyword>
<feature type="domain" description="HTH araC/xylS-type" evidence="4">
    <location>
        <begin position="38"/>
        <end position="136"/>
    </location>
</feature>
<dbReference type="SMART" id="SM00342">
    <property type="entry name" value="HTH_ARAC"/>
    <property type="match status" value="1"/>
</dbReference>
<keyword evidence="6" id="KW-1185">Reference proteome</keyword>
<dbReference type="GO" id="GO:0043565">
    <property type="term" value="F:sequence-specific DNA binding"/>
    <property type="evidence" value="ECO:0007669"/>
    <property type="project" value="InterPro"/>
</dbReference>
<evidence type="ECO:0000256" key="1">
    <source>
        <dbReference type="ARBA" id="ARBA00023015"/>
    </source>
</evidence>
<dbReference type="InterPro" id="IPR018062">
    <property type="entry name" value="HTH_AraC-typ_CS"/>
</dbReference>
<dbReference type="AlphaFoldDB" id="A0A286D2S1"/>
<dbReference type="EMBL" id="OCND01000002">
    <property type="protein sequence ID" value="SOD52953.1"/>
    <property type="molecule type" value="Genomic_DNA"/>
</dbReference>
<dbReference type="PROSITE" id="PS01124">
    <property type="entry name" value="HTH_ARAC_FAMILY_2"/>
    <property type="match status" value="1"/>
</dbReference>
<organism evidence="5 6">
    <name type="scientific">Pseudoxanthomonas wuyuanensis</name>
    <dbReference type="NCBI Taxonomy" id="1073196"/>
    <lineage>
        <taxon>Bacteria</taxon>
        <taxon>Pseudomonadati</taxon>
        <taxon>Pseudomonadota</taxon>
        <taxon>Gammaproteobacteria</taxon>
        <taxon>Lysobacterales</taxon>
        <taxon>Lysobacteraceae</taxon>
        <taxon>Pseudoxanthomonas</taxon>
    </lineage>
</organism>
<evidence type="ECO:0000256" key="2">
    <source>
        <dbReference type="ARBA" id="ARBA00023125"/>
    </source>
</evidence>